<accession>A0A834WRC7</accession>
<organism evidence="2 3">
    <name type="scientific">Senna tora</name>
    <dbReference type="NCBI Taxonomy" id="362788"/>
    <lineage>
        <taxon>Eukaryota</taxon>
        <taxon>Viridiplantae</taxon>
        <taxon>Streptophyta</taxon>
        <taxon>Embryophyta</taxon>
        <taxon>Tracheophyta</taxon>
        <taxon>Spermatophyta</taxon>
        <taxon>Magnoliopsida</taxon>
        <taxon>eudicotyledons</taxon>
        <taxon>Gunneridae</taxon>
        <taxon>Pentapetalae</taxon>
        <taxon>rosids</taxon>
        <taxon>fabids</taxon>
        <taxon>Fabales</taxon>
        <taxon>Fabaceae</taxon>
        <taxon>Caesalpinioideae</taxon>
        <taxon>Cassia clade</taxon>
        <taxon>Senna</taxon>
    </lineage>
</organism>
<sequence length="135" mass="14654">MRVEQKMKNRSGDKKEEEGGGEASTIEGFGIDRVEWDNGDLAGQQKTVLNGMKASTGLSRNDVDEGNGVEQKTVSREKTASTVLSRMKASTGLSRKRWLWGYGLSDEGVDALGFPYLNALISGHDFTVLIGLVIC</sequence>
<evidence type="ECO:0000313" key="3">
    <source>
        <dbReference type="Proteomes" id="UP000634136"/>
    </source>
</evidence>
<dbReference type="Proteomes" id="UP000634136">
    <property type="component" value="Unassembled WGS sequence"/>
</dbReference>
<evidence type="ECO:0000256" key="1">
    <source>
        <dbReference type="SAM" id="MobiDB-lite"/>
    </source>
</evidence>
<feature type="region of interest" description="Disordered" evidence="1">
    <location>
        <begin position="1"/>
        <end position="28"/>
    </location>
</feature>
<dbReference type="AlphaFoldDB" id="A0A834WRC7"/>
<comment type="caution">
    <text evidence="2">The sequence shown here is derived from an EMBL/GenBank/DDBJ whole genome shotgun (WGS) entry which is preliminary data.</text>
</comment>
<evidence type="ECO:0000313" key="2">
    <source>
        <dbReference type="EMBL" id="KAF7826819.1"/>
    </source>
</evidence>
<reference evidence="2" key="1">
    <citation type="submission" date="2020-09" db="EMBL/GenBank/DDBJ databases">
        <title>Genome-Enabled Discovery of Anthraquinone Biosynthesis in Senna tora.</title>
        <authorList>
            <person name="Kang S.-H."/>
            <person name="Pandey R.P."/>
            <person name="Lee C.-M."/>
            <person name="Sim J.-S."/>
            <person name="Jeong J.-T."/>
            <person name="Choi B.-S."/>
            <person name="Jung M."/>
            <person name="Ginzburg D."/>
            <person name="Zhao K."/>
            <person name="Won S.Y."/>
            <person name="Oh T.-J."/>
            <person name="Yu Y."/>
            <person name="Kim N.-H."/>
            <person name="Lee O.R."/>
            <person name="Lee T.-H."/>
            <person name="Bashyal P."/>
            <person name="Kim T.-S."/>
            <person name="Lee W.-H."/>
            <person name="Kawkins C."/>
            <person name="Kim C.-K."/>
            <person name="Kim J.S."/>
            <person name="Ahn B.O."/>
            <person name="Rhee S.Y."/>
            <person name="Sohng J.K."/>
        </authorList>
    </citation>
    <scope>NUCLEOTIDE SEQUENCE</scope>
    <source>
        <tissue evidence="2">Leaf</tissue>
    </source>
</reference>
<protein>
    <submittedName>
        <fullName evidence="2">Uncharacterized protein</fullName>
    </submittedName>
</protein>
<feature type="region of interest" description="Disordered" evidence="1">
    <location>
        <begin position="53"/>
        <end position="77"/>
    </location>
</feature>
<feature type="compositionally biased region" description="Basic and acidic residues" evidence="1">
    <location>
        <begin position="1"/>
        <end position="18"/>
    </location>
</feature>
<keyword evidence="3" id="KW-1185">Reference proteome</keyword>
<proteinExistence type="predicted"/>
<name>A0A834WRC7_9FABA</name>
<dbReference type="EMBL" id="JAAIUW010000006">
    <property type="protein sequence ID" value="KAF7826819.1"/>
    <property type="molecule type" value="Genomic_DNA"/>
</dbReference>
<gene>
    <name evidence="2" type="ORF">G2W53_017983</name>
</gene>